<accession>A0ABR1Z2L3</accession>
<feature type="transmembrane region" description="Helical" evidence="10">
    <location>
        <begin position="223"/>
        <end position="246"/>
    </location>
</feature>
<keyword evidence="5 10" id="KW-1133">Transmembrane helix</keyword>
<keyword evidence="12" id="KW-1185">Reference proteome</keyword>
<evidence type="ECO:0000256" key="2">
    <source>
        <dbReference type="ARBA" id="ARBA00011085"/>
    </source>
</evidence>
<evidence type="ECO:0000256" key="7">
    <source>
        <dbReference type="ARBA" id="ARBA00023136"/>
    </source>
</evidence>
<evidence type="ECO:0000256" key="6">
    <source>
        <dbReference type="ARBA" id="ARBA00023040"/>
    </source>
</evidence>
<proteinExistence type="inferred from homology"/>
<gene>
    <name evidence="11" type="ORF">HDK90DRAFT_407176</name>
</gene>
<keyword evidence="4 10" id="KW-0812">Transmembrane</keyword>
<comment type="caution">
    <text evidence="11">The sequence shown here is derived from an EMBL/GenBank/DDBJ whole genome shotgun (WGS) entry which is preliminary data.</text>
</comment>
<evidence type="ECO:0000256" key="10">
    <source>
        <dbReference type="SAM" id="Phobius"/>
    </source>
</evidence>
<feature type="non-terminal residue" evidence="11">
    <location>
        <position position="317"/>
    </location>
</feature>
<dbReference type="Pfam" id="PF02076">
    <property type="entry name" value="STE3"/>
    <property type="match status" value="1"/>
</dbReference>
<name>A0ABR1Z2L3_9PEZI</name>
<keyword evidence="8 11" id="KW-0675">Receptor</keyword>
<dbReference type="EMBL" id="JBBWRZ010000001">
    <property type="protein sequence ID" value="KAK8246646.1"/>
    <property type="molecule type" value="Genomic_DNA"/>
</dbReference>
<dbReference type="CDD" id="cd14966">
    <property type="entry name" value="7tmD_STE3"/>
    <property type="match status" value="1"/>
</dbReference>
<feature type="transmembrane region" description="Helical" evidence="10">
    <location>
        <begin position="173"/>
        <end position="202"/>
    </location>
</feature>
<evidence type="ECO:0000256" key="1">
    <source>
        <dbReference type="ARBA" id="ARBA00004141"/>
    </source>
</evidence>
<feature type="transmembrane region" description="Helical" evidence="10">
    <location>
        <begin position="20"/>
        <end position="41"/>
    </location>
</feature>
<comment type="similarity">
    <text evidence="2">Belongs to the G-protein coupled receptor 4 family.</text>
</comment>
<evidence type="ECO:0000256" key="5">
    <source>
        <dbReference type="ARBA" id="ARBA00022989"/>
    </source>
</evidence>
<reference evidence="11 12" key="1">
    <citation type="submission" date="2024-04" db="EMBL/GenBank/DDBJ databases">
        <title>Phyllosticta paracitricarpa is synonymous to the EU quarantine fungus P. citricarpa based on phylogenomic analyses.</title>
        <authorList>
            <consortium name="Lawrence Berkeley National Laboratory"/>
            <person name="Van Ingen-Buijs V.A."/>
            <person name="Van Westerhoven A.C."/>
            <person name="Haridas S."/>
            <person name="Skiadas P."/>
            <person name="Martin F."/>
            <person name="Groenewald J.Z."/>
            <person name="Crous P.W."/>
            <person name="Seidl M.F."/>
        </authorList>
    </citation>
    <scope>NUCLEOTIDE SEQUENCE [LARGE SCALE GENOMIC DNA]</scope>
    <source>
        <strain evidence="11 12">CBS 123374</strain>
    </source>
</reference>
<comment type="subcellular location">
    <subcellularLocation>
        <location evidence="1">Membrane</location>
        <topology evidence="1">Multi-pass membrane protein</topology>
    </subcellularLocation>
</comment>
<organism evidence="11 12">
    <name type="scientific">Phyllosticta capitalensis</name>
    <dbReference type="NCBI Taxonomy" id="121624"/>
    <lineage>
        <taxon>Eukaryota</taxon>
        <taxon>Fungi</taxon>
        <taxon>Dikarya</taxon>
        <taxon>Ascomycota</taxon>
        <taxon>Pezizomycotina</taxon>
        <taxon>Dothideomycetes</taxon>
        <taxon>Dothideomycetes incertae sedis</taxon>
        <taxon>Botryosphaeriales</taxon>
        <taxon>Phyllostictaceae</taxon>
        <taxon>Phyllosticta</taxon>
    </lineage>
</organism>
<dbReference type="PRINTS" id="PR00899">
    <property type="entry name" value="GPCRSTE3"/>
</dbReference>
<keyword evidence="6" id="KW-0297">G-protein coupled receptor</keyword>
<evidence type="ECO:0000256" key="9">
    <source>
        <dbReference type="ARBA" id="ARBA00023224"/>
    </source>
</evidence>
<dbReference type="PANTHER" id="PTHR28097">
    <property type="entry name" value="PHEROMONE A FACTOR RECEPTOR"/>
    <property type="match status" value="1"/>
</dbReference>
<keyword evidence="3" id="KW-0589">Pheromone response</keyword>
<evidence type="ECO:0000256" key="3">
    <source>
        <dbReference type="ARBA" id="ARBA00022507"/>
    </source>
</evidence>
<feature type="transmembrane region" description="Helical" evidence="10">
    <location>
        <begin position="283"/>
        <end position="306"/>
    </location>
</feature>
<keyword evidence="9" id="KW-0807">Transducer</keyword>
<feature type="transmembrane region" description="Helical" evidence="10">
    <location>
        <begin position="90"/>
        <end position="111"/>
    </location>
</feature>
<feature type="transmembrane region" description="Helical" evidence="10">
    <location>
        <begin position="132"/>
        <end position="153"/>
    </location>
</feature>
<feature type="transmembrane region" description="Helical" evidence="10">
    <location>
        <begin position="48"/>
        <end position="70"/>
    </location>
</feature>
<sequence>MLAPSESLVSRSDEYPTYSLAYIIPILATLVIILDIPPLVWHYKNKNLAAFTMVLWMVLLIFTLFLNAILWPNDDTVHWFSGKGVCDVQVYFFVGSWTGIPCCLLCIMRSLARIMDTKNTVVNQNSRRRRNLIIDAVICFVPATIEMSVFYVVQRTRFFILGITGCTATVDNSWLGSLLIFVWPLAICLPVAVYAVLILVRLHRYRVEFARLLHASGMTKSRFLRLFIMAHLSLIVILPSQIYVLYYNVRLNIHDYSWEQVHQPNWSNPGKVPTGGRLRFDRWIWLLSGVANFLFFGLGADAFALYRKWLERLGLGK</sequence>
<evidence type="ECO:0000256" key="8">
    <source>
        <dbReference type="ARBA" id="ARBA00023170"/>
    </source>
</evidence>
<keyword evidence="7 10" id="KW-0472">Membrane</keyword>
<evidence type="ECO:0000256" key="4">
    <source>
        <dbReference type="ARBA" id="ARBA00022692"/>
    </source>
</evidence>
<dbReference type="InterPro" id="IPR001499">
    <property type="entry name" value="GPCR_STE3"/>
</dbReference>
<dbReference type="PANTHER" id="PTHR28097:SF1">
    <property type="entry name" value="PHEROMONE A FACTOR RECEPTOR"/>
    <property type="match status" value="1"/>
</dbReference>
<evidence type="ECO:0000313" key="11">
    <source>
        <dbReference type="EMBL" id="KAK8246646.1"/>
    </source>
</evidence>
<dbReference type="Proteomes" id="UP001492380">
    <property type="component" value="Unassembled WGS sequence"/>
</dbReference>
<protein>
    <submittedName>
        <fullName evidence="11">A-pheromone receptor PreA</fullName>
    </submittedName>
</protein>
<evidence type="ECO:0000313" key="12">
    <source>
        <dbReference type="Proteomes" id="UP001492380"/>
    </source>
</evidence>